<dbReference type="Gene3D" id="1.10.10.60">
    <property type="entry name" value="Homeodomain-like"/>
    <property type="match status" value="2"/>
</dbReference>
<dbReference type="InterPro" id="IPR020449">
    <property type="entry name" value="Tscrpt_reg_AraC-type_HTH"/>
</dbReference>
<dbReference type="InterPro" id="IPR009057">
    <property type="entry name" value="Homeodomain-like_sf"/>
</dbReference>
<dbReference type="GO" id="GO:0030288">
    <property type="term" value="C:outer membrane-bounded periplasmic space"/>
    <property type="evidence" value="ECO:0007669"/>
    <property type="project" value="TreeGrafter"/>
</dbReference>
<feature type="domain" description="Fe/B12 periplasmic-binding" evidence="9">
    <location>
        <begin position="345"/>
        <end position="597"/>
    </location>
</feature>
<dbReference type="PRINTS" id="PR00032">
    <property type="entry name" value="HTHARAC"/>
</dbReference>
<dbReference type="Pfam" id="PF12833">
    <property type="entry name" value="HTH_18"/>
    <property type="match status" value="1"/>
</dbReference>
<evidence type="ECO:0000313" key="10">
    <source>
        <dbReference type="EMBL" id="PKU53841.1"/>
    </source>
</evidence>
<dbReference type="GO" id="GO:0003700">
    <property type="term" value="F:DNA-binding transcription factor activity"/>
    <property type="evidence" value="ECO:0007669"/>
    <property type="project" value="InterPro"/>
</dbReference>
<dbReference type="Proteomes" id="UP000234956">
    <property type="component" value="Unassembled WGS sequence"/>
</dbReference>
<evidence type="ECO:0000256" key="7">
    <source>
        <dbReference type="ARBA" id="ARBA00023163"/>
    </source>
</evidence>
<dbReference type="EMBL" id="PDFK01000001">
    <property type="protein sequence ID" value="PKU53841.1"/>
    <property type="molecule type" value="Genomic_DNA"/>
</dbReference>
<keyword evidence="7" id="KW-0804">Transcription</keyword>
<evidence type="ECO:0008006" key="12">
    <source>
        <dbReference type="Google" id="ProtNLM"/>
    </source>
</evidence>
<comment type="caution">
    <text evidence="10">The sequence shown here is derived from an EMBL/GenBank/DDBJ whole genome shotgun (WGS) entry which is preliminary data.</text>
</comment>
<proteinExistence type="inferred from homology"/>
<evidence type="ECO:0000259" key="9">
    <source>
        <dbReference type="PROSITE" id="PS50983"/>
    </source>
</evidence>
<evidence type="ECO:0000259" key="8">
    <source>
        <dbReference type="PROSITE" id="PS01124"/>
    </source>
</evidence>
<keyword evidence="6" id="KW-0238">DNA-binding</keyword>
<dbReference type="PANTHER" id="PTHR30532">
    <property type="entry name" value="IRON III DICITRATE-BINDING PERIPLASMIC PROTEIN"/>
    <property type="match status" value="1"/>
</dbReference>
<evidence type="ECO:0000256" key="6">
    <source>
        <dbReference type="ARBA" id="ARBA00023125"/>
    </source>
</evidence>
<dbReference type="Gene3D" id="3.40.50.1980">
    <property type="entry name" value="Nitrogenase molybdenum iron protein domain"/>
    <property type="match status" value="2"/>
</dbReference>
<dbReference type="PANTHER" id="PTHR30532:SF26">
    <property type="entry name" value="IRON(3+)-HYDROXAMATE-BINDING PROTEIN FHUD"/>
    <property type="match status" value="1"/>
</dbReference>
<evidence type="ECO:0000256" key="5">
    <source>
        <dbReference type="ARBA" id="ARBA00023015"/>
    </source>
</evidence>
<dbReference type="PROSITE" id="PS01124">
    <property type="entry name" value="HTH_ARAC_FAMILY_2"/>
    <property type="match status" value="1"/>
</dbReference>
<name>A0A2I0V6A1_9BACI</name>
<dbReference type="InterPro" id="IPR002491">
    <property type="entry name" value="ABC_transptr_periplasmic_BD"/>
</dbReference>
<gene>
    <name evidence="10" type="ORF">CRI88_05830</name>
</gene>
<dbReference type="SUPFAM" id="SSF46689">
    <property type="entry name" value="Homeodomain-like"/>
    <property type="match status" value="2"/>
</dbReference>
<dbReference type="InterPro" id="IPR051313">
    <property type="entry name" value="Bact_iron-sidero_bind"/>
</dbReference>
<dbReference type="Pfam" id="PF01497">
    <property type="entry name" value="Peripla_BP_2"/>
    <property type="match status" value="1"/>
</dbReference>
<sequence>MKNLTLADWDSAKLTIIHISKNPQLMPVITCNCIFGFIAQGSGEWELHHTPLLHHKNIFLIVRDPINIHVTQEPSSECLWIYCNVSFDNTISEPLEPLIFYDAPKHWLTLMDNINTQWEMHTDASKYKTKLYLAELIYEMYTLDSNRLHEEQLTSQTLDYINKHFHENLSRHTIAEKMNYSVSYLSKQFKYQTGYGLIDYLLHTRIKHAKRLLVETHHSIQEVSKQIGYEDSSYFTRLFKKHTGLTPGQYKRLYLPTSLVLNNPNFELKSSDVFNQGPLYNDNCYQYEGGFLPMKFNWNHTIVASFVLCAALLLTACTNNDTTKESEETMVYHSINGDITYKKNPQRIVTDFYLGYLLALDVKPVGSNEAQLKNPYIPEKDKKEIEVIGDSIEKVLSLEPDLIITGNKEMYEQLSKIAPTIYIEYEENIPKLIKEFGIILNRENLAQEWQKNYQQQVQTARQKIARIIKPEETITVMDILDGKGTITIYGDGYTGYPVYTGLGLQMAPAVKAETTIKTPWVQISSEKISDFVGDRVIVARAADTPKVDFTTAPVWKSLDVVKNNEVYEIDNFKFWFTDPISVIGQMNDLTDLFIERANDKKTK</sequence>
<keyword evidence="3" id="KW-0813">Transport</keyword>
<evidence type="ECO:0000256" key="3">
    <source>
        <dbReference type="ARBA" id="ARBA00022448"/>
    </source>
</evidence>
<dbReference type="GO" id="GO:1901678">
    <property type="term" value="P:iron coordination entity transport"/>
    <property type="evidence" value="ECO:0007669"/>
    <property type="project" value="UniProtKB-ARBA"/>
</dbReference>
<comment type="similarity">
    <text evidence="2">Belongs to the bacterial solute-binding protein 8 family.</text>
</comment>
<protein>
    <recommendedName>
        <fullName evidence="12">AraC family transcriptional regulator</fullName>
    </recommendedName>
</protein>
<dbReference type="PROSITE" id="PS50983">
    <property type="entry name" value="FE_B12_PBP"/>
    <property type="match status" value="1"/>
</dbReference>
<dbReference type="SMART" id="SM00342">
    <property type="entry name" value="HTH_ARAC"/>
    <property type="match status" value="1"/>
</dbReference>
<organism evidence="10 11">
    <name type="scientific">Lysinibacillus fusiformis</name>
    <dbReference type="NCBI Taxonomy" id="28031"/>
    <lineage>
        <taxon>Bacteria</taxon>
        <taxon>Bacillati</taxon>
        <taxon>Bacillota</taxon>
        <taxon>Bacilli</taxon>
        <taxon>Bacillales</taxon>
        <taxon>Bacillaceae</taxon>
        <taxon>Lysinibacillus</taxon>
    </lineage>
</organism>
<dbReference type="SUPFAM" id="SSF53807">
    <property type="entry name" value="Helical backbone' metal receptor"/>
    <property type="match status" value="1"/>
</dbReference>
<evidence type="ECO:0000313" key="11">
    <source>
        <dbReference type="Proteomes" id="UP000234956"/>
    </source>
</evidence>
<evidence type="ECO:0000256" key="4">
    <source>
        <dbReference type="ARBA" id="ARBA00022729"/>
    </source>
</evidence>
<keyword evidence="4" id="KW-0732">Signal</keyword>
<keyword evidence="5" id="KW-0805">Transcription regulation</keyword>
<dbReference type="GO" id="GO:0043565">
    <property type="term" value="F:sequence-specific DNA binding"/>
    <property type="evidence" value="ECO:0007669"/>
    <property type="project" value="InterPro"/>
</dbReference>
<dbReference type="GO" id="GO:0005886">
    <property type="term" value="C:plasma membrane"/>
    <property type="evidence" value="ECO:0007669"/>
    <property type="project" value="UniProtKB-SubCell"/>
</dbReference>
<comment type="subcellular location">
    <subcellularLocation>
        <location evidence="1">Cell membrane</location>
        <topology evidence="1">Lipid-anchor</topology>
    </subcellularLocation>
</comment>
<dbReference type="AlphaFoldDB" id="A0A2I0V6A1"/>
<evidence type="ECO:0000256" key="1">
    <source>
        <dbReference type="ARBA" id="ARBA00004193"/>
    </source>
</evidence>
<accession>A0A2I0V6A1</accession>
<dbReference type="InterPro" id="IPR018060">
    <property type="entry name" value="HTH_AraC"/>
</dbReference>
<reference evidence="10 11" key="1">
    <citation type="submission" date="2017-10" db="EMBL/GenBank/DDBJ databases">
        <title>Draft genome of Lysinibacillus fusiformis strain Juneja, a laboratory-derived pathogen of Drosophila melanogaster.</title>
        <authorList>
            <person name="Smith B.R."/>
            <person name="Unckless R.L."/>
        </authorList>
    </citation>
    <scope>NUCLEOTIDE SEQUENCE [LARGE SCALE GENOMIC DNA]</scope>
    <source>
        <strain evidence="10 11">Juneja</strain>
    </source>
</reference>
<feature type="domain" description="HTH araC/xylS-type" evidence="8">
    <location>
        <begin position="155"/>
        <end position="253"/>
    </location>
</feature>
<evidence type="ECO:0000256" key="2">
    <source>
        <dbReference type="ARBA" id="ARBA00008814"/>
    </source>
</evidence>